<keyword evidence="5" id="KW-1185">Reference proteome</keyword>
<name>A0A8S3UVC3_MYTED</name>
<dbReference type="SMART" id="SM00254">
    <property type="entry name" value="ShKT"/>
    <property type="match status" value="3"/>
</dbReference>
<gene>
    <name evidence="4" type="ORF">MEDL_57273</name>
</gene>
<feature type="region of interest" description="Disordered" evidence="2">
    <location>
        <begin position="196"/>
        <end position="217"/>
    </location>
</feature>
<evidence type="ECO:0000313" key="4">
    <source>
        <dbReference type="EMBL" id="CAG2245211.1"/>
    </source>
</evidence>
<protein>
    <recommendedName>
        <fullName evidence="3">ShKT domain-containing protein</fullName>
    </recommendedName>
</protein>
<feature type="domain" description="ShKT" evidence="3">
    <location>
        <begin position="137"/>
        <end position="172"/>
    </location>
</feature>
<evidence type="ECO:0000259" key="3">
    <source>
        <dbReference type="PROSITE" id="PS51670"/>
    </source>
</evidence>
<accession>A0A8S3UVC3</accession>
<evidence type="ECO:0000256" key="2">
    <source>
        <dbReference type="SAM" id="MobiDB-lite"/>
    </source>
</evidence>
<reference evidence="4" key="1">
    <citation type="submission" date="2021-03" db="EMBL/GenBank/DDBJ databases">
        <authorList>
            <person name="Bekaert M."/>
        </authorList>
    </citation>
    <scope>NUCLEOTIDE SEQUENCE</scope>
</reference>
<dbReference type="AlphaFoldDB" id="A0A8S3UVC3"/>
<dbReference type="PROSITE" id="PS51670">
    <property type="entry name" value="SHKT"/>
    <property type="match status" value="1"/>
</dbReference>
<evidence type="ECO:0000313" key="5">
    <source>
        <dbReference type="Proteomes" id="UP000683360"/>
    </source>
</evidence>
<dbReference type="EMBL" id="CAJPWZ010002763">
    <property type="protein sequence ID" value="CAG2245211.1"/>
    <property type="molecule type" value="Genomic_DNA"/>
</dbReference>
<comment type="caution">
    <text evidence="1">Lacks conserved residue(s) required for the propagation of feature annotation.</text>
</comment>
<proteinExistence type="predicted"/>
<evidence type="ECO:0000256" key="1">
    <source>
        <dbReference type="PROSITE-ProRule" id="PRU01005"/>
    </source>
</evidence>
<comment type="caution">
    <text evidence="4">The sequence shown here is derived from an EMBL/GenBank/DDBJ whole genome shotgun (WGS) entry which is preliminary data.</text>
</comment>
<dbReference type="Proteomes" id="UP000683360">
    <property type="component" value="Unassembled WGS sequence"/>
</dbReference>
<sequence>MSITSELTTAGPTVAASTKIQQTTVEPTTVQVYTSVPTTGNMHVIPSNASITLAVANTPTIQAVSTVFTSSLTNTCSDDEDTNFSCIVYEMKYGLCTATSGTLYRIAHKRCQAYCGICSGNRTSVPQQASLPTQPTCIDHDARCSQYQQQICSSTVSKNYVISTCPKSCNKCAEYLAQPVTTTAQPVTNTAPPVTTKAQQVTTTANPITTTPKPVTKTAAPTTKVQSVTTTTVVCQDKPGVDCKLFNIDFCANPYSNTICAKSCGHCTKVIQSAFG</sequence>
<organism evidence="4 5">
    <name type="scientific">Mytilus edulis</name>
    <name type="common">Blue mussel</name>
    <dbReference type="NCBI Taxonomy" id="6550"/>
    <lineage>
        <taxon>Eukaryota</taxon>
        <taxon>Metazoa</taxon>
        <taxon>Spiralia</taxon>
        <taxon>Lophotrochozoa</taxon>
        <taxon>Mollusca</taxon>
        <taxon>Bivalvia</taxon>
        <taxon>Autobranchia</taxon>
        <taxon>Pteriomorphia</taxon>
        <taxon>Mytilida</taxon>
        <taxon>Mytiloidea</taxon>
        <taxon>Mytilidae</taxon>
        <taxon>Mytilinae</taxon>
        <taxon>Mytilus</taxon>
    </lineage>
</organism>
<dbReference type="InterPro" id="IPR003582">
    <property type="entry name" value="ShKT_dom"/>
</dbReference>